<dbReference type="PANTHER" id="PTHR24058">
    <property type="entry name" value="DUAL SPECIFICITY PROTEIN KINASE"/>
    <property type="match status" value="1"/>
</dbReference>
<dbReference type="PANTHER" id="PTHR24058:SF103">
    <property type="entry name" value="SERINE_THREONINE-PROTEIN KINASE PRP4 HOMOLOG"/>
    <property type="match status" value="1"/>
</dbReference>
<sequence length="351" mass="40181">MRGIETGKGRGEGKGRERGREKDRVREDRNKDRDRGREGDRDGRRARSRDEDKDNESYRLSRRQNYDRDEDGYRDRDNDFRHRRNSEDYHREGPRKSDLENESSKNKQNERGNENLERYIVFLNKLVICGFFSSNSSLCVFGGLGEDDGQEDYQDKIAMQLAEQEEDDLEKIKEESRRRRQAILEKYKNQHQQRETHSQDMVKDQVGESSAQVTYAEVLSEKTDNRVEVADIYVPEPSFSVGKSPSQNGLSALQMPTGTGGLGEGSPKGKGDGVAVEKSGLHDNWDDAEGYYGYRFGEVLDGRYEIIAAHGKGVFSTVVRAKDLKAKPGDPEEVAIKIIRNKKQCKKLLFL</sequence>
<keyword evidence="4" id="KW-0418">Kinase</keyword>
<evidence type="ECO:0000256" key="2">
    <source>
        <dbReference type="ARBA" id="ARBA00022679"/>
    </source>
</evidence>
<gene>
    <name evidence="7" type="ORF">DH2020_011904</name>
</gene>
<protein>
    <recommendedName>
        <fullName evidence="9">Protein kinase domain-containing protein</fullName>
    </recommendedName>
</protein>
<evidence type="ECO:0000256" key="6">
    <source>
        <dbReference type="SAM" id="MobiDB-lite"/>
    </source>
</evidence>
<name>A0ABR0XET9_REHGL</name>
<evidence type="ECO:0000256" key="1">
    <source>
        <dbReference type="ARBA" id="ARBA00022527"/>
    </source>
</evidence>
<feature type="region of interest" description="Disordered" evidence="6">
    <location>
        <begin position="1"/>
        <end position="111"/>
    </location>
</feature>
<keyword evidence="8" id="KW-1185">Reference proteome</keyword>
<proteinExistence type="predicted"/>
<keyword evidence="1" id="KW-0723">Serine/threonine-protein kinase</keyword>
<feature type="region of interest" description="Disordered" evidence="6">
    <location>
        <begin position="240"/>
        <end position="275"/>
    </location>
</feature>
<keyword evidence="3" id="KW-0547">Nucleotide-binding</keyword>
<evidence type="ECO:0000256" key="3">
    <source>
        <dbReference type="ARBA" id="ARBA00022741"/>
    </source>
</evidence>
<dbReference type="EMBL" id="JABTTQ020000005">
    <property type="protein sequence ID" value="KAK6157656.1"/>
    <property type="molecule type" value="Genomic_DNA"/>
</dbReference>
<dbReference type="InterPro" id="IPR011009">
    <property type="entry name" value="Kinase-like_dom_sf"/>
</dbReference>
<dbReference type="InterPro" id="IPR050494">
    <property type="entry name" value="Ser_Thr_dual-spec_kinase"/>
</dbReference>
<evidence type="ECO:0000256" key="5">
    <source>
        <dbReference type="ARBA" id="ARBA00022840"/>
    </source>
</evidence>
<dbReference type="Proteomes" id="UP001318860">
    <property type="component" value="Unassembled WGS sequence"/>
</dbReference>
<evidence type="ECO:0000313" key="7">
    <source>
        <dbReference type="EMBL" id="KAK6157656.1"/>
    </source>
</evidence>
<accession>A0ABR0XET9</accession>
<organism evidence="7 8">
    <name type="scientific">Rehmannia glutinosa</name>
    <name type="common">Chinese foxglove</name>
    <dbReference type="NCBI Taxonomy" id="99300"/>
    <lineage>
        <taxon>Eukaryota</taxon>
        <taxon>Viridiplantae</taxon>
        <taxon>Streptophyta</taxon>
        <taxon>Embryophyta</taxon>
        <taxon>Tracheophyta</taxon>
        <taxon>Spermatophyta</taxon>
        <taxon>Magnoliopsida</taxon>
        <taxon>eudicotyledons</taxon>
        <taxon>Gunneridae</taxon>
        <taxon>Pentapetalae</taxon>
        <taxon>asterids</taxon>
        <taxon>lamiids</taxon>
        <taxon>Lamiales</taxon>
        <taxon>Orobanchaceae</taxon>
        <taxon>Rehmannieae</taxon>
        <taxon>Rehmannia</taxon>
    </lineage>
</organism>
<dbReference type="SUPFAM" id="SSF56112">
    <property type="entry name" value="Protein kinase-like (PK-like)"/>
    <property type="match status" value="1"/>
</dbReference>
<reference evidence="7 8" key="1">
    <citation type="journal article" date="2021" name="Comput. Struct. Biotechnol. J.">
        <title>De novo genome assembly of the potent medicinal plant Rehmannia glutinosa using nanopore technology.</title>
        <authorList>
            <person name="Ma L."/>
            <person name="Dong C."/>
            <person name="Song C."/>
            <person name="Wang X."/>
            <person name="Zheng X."/>
            <person name="Niu Y."/>
            <person name="Chen S."/>
            <person name="Feng W."/>
        </authorList>
    </citation>
    <scope>NUCLEOTIDE SEQUENCE [LARGE SCALE GENOMIC DNA]</scope>
    <source>
        <strain evidence="7">DH-2019</strain>
    </source>
</reference>
<evidence type="ECO:0000313" key="8">
    <source>
        <dbReference type="Proteomes" id="UP001318860"/>
    </source>
</evidence>
<evidence type="ECO:0000256" key="4">
    <source>
        <dbReference type="ARBA" id="ARBA00022777"/>
    </source>
</evidence>
<comment type="caution">
    <text evidence="7">The sequence shown here is derived from an EMBL/GenBank/DDBJ whole genome shotgun (WGS) entry which is preliminary data.</text>
</comment>
<feature type="compositionally biased region" description="Polar residues" evidence="6">
    <location>
        <begin position="241"/>
        <end position="251"/>
    </location>
</feature>
<evidence type="ECO:0008006" key="9">
    <source>
        <dbReference type="Google" id="ProtNLM"/>
    </source>
</evidence>
<keyword evidence="5" id="KW-0067">ATP-binding</keyword>
<keyword evidence="2" id="KW-0808">Transferase</keyword>
<feature type="compositionally biased region" description="Gly residues" evidence="6">
    <location>
        <begin position="258"/>
        <end position="268"/>
    </location>
</feature>
<dbReference type="Gene3D" id="3.30.200.20">
    <property type="entry name" value="Phosphorylase Kinase, domain 1"/>
    <property type="match status" value="1"/>
</dbReference>